<dbReference type="EMBL" id="JAUESC010000383">
    <property type="protein sequence ID" value="KAK0585388.1"/>
    <property type="molecule type" value="Genomic_DNA"/>
</dbReference>
<dbReference type="Proteomes" id="UP001168877">
    <property type="component" value="Unassembled WGS sequence"/>
</dbReference>
<dbReference type="AlphaFoldDB" id="A0AA39VPD7"/>
<comment type="caution">
    <text evidence="1">The sequence shown here is derived from an EMBL/GenBank/DDBJ whole genome shotgun (WGS) entry which is preliminary data.</text>
</comment>
<name>A0AA39VPD7_ACESA</name>
<organism evidence="1 2">
    <name type="scientific">Acer saccharum</name>
    <name type="common">Sugar maple</name>
    <dbReference type="NCBI Taxonomy" id="4024"/>
    <lineage>
        <taxon>Eukaryota</taxon>
        <taxon>Viridiplantae</taxon>
        <taxon>Streptophyta</taxon>
        <taxon>Embryophyta</taxon>
        <taxon>Tracheophyta</taxon>
        <taxon>Spermatophyta</taxon>
        <taxon>Magnoliopsida</taxon>
        <taxon>eudicotyledons</taxon>
        <taxon>Gunneridae</taxon>
        <taxon>Pentapetalae</taxon>
        <taxon>rosids</taxon>
        <taxon>malvids</taxon>
        <taxon>Sapindales</taxon>
        <taxon>Sapindaceae</taxon>
        <taxon>Hippocastanoideae</taxon>
        <taxon>Acereae</taxon>
        <taxon>Acer</taxon>
    </lineage>
</organism>
<protein>
    <recommendedName>
        <fullName evidence="3">RNase H type-1 domain-containing protein</fullName>
    </recommendedName>
</protein>
<sequence>MVGLGGKRIGIGIVIRNCDGEVMASCAQAMTANFDGQIILWLWSAFWVESSWGANYGNILEGIASLEKHNYGMKFKVISLAANRVAQRLARMGVDCVEDNFWMESFPTGVRNLVIADKLCLA</sequence>
<reference evidence="1" key="1">
    <citation type="journal article" date="2022" name="Plant J.">
        <title>Strategies of tolerance reflected in two North American maple genomes.</title>
        <authorList>
            <person name="McEvoy S.L."/>
            <person name="Sezen U.U."/>
            <person name="Trouern-Trend A."/>
            <person name="McMahon S.M."/>
            <person name="Schaberg P.G."/>
            <person name="Yang J."/>
            <person name="Wegrzyn J.L."/>
            <person name="Swenson N.G."/>
        </authorList>
    </citation>
    <scope>NUCLEOTIDE SEQUENCE</scope>
    <source>
        <strain evidence="1">NS2018</strain>
    </source>
</reference>
<keyword evidence="2" id="KW-1185">Reference proteome</keyword>
<accession>A0AA39VPD7</accession>
<reference evidence="1" key="2">
    <citation type="submission" date="2023-06" db="EMBL/GenBank/DDBJ databases">
        <authorList>
            <person name="Swenson N.G."/>
            <person name="Wegrzyn J.L."/>
            <person name="Mcevoy S.L."/>
        </authorList>
    </citation>
    <scope>NUCLEOTIDE SEQUENCE</scope>
    <source>
        <strain evidence="1">NS2018</strain>
        <tissue evidence="1">Leaf</tissue>
    </source>
</reference>
<evidence type="ECO:0000313" key="1">
    <source>
        <dbReference type="EMBL" id="KAK0585388.1"/>
    </source>
</evidence>
<evidence type="ECO:0000313" key="2">
    <source>
        <dbReference type="Proteomes" id="UP001168877"/>
    </source>
</evidence>
<proteinExistence type="predicted"/>
<evidence type="ECO:0008006" key="3">
    <source>
        <dbReference type="Google" id="ProtNLM"/>
    </source>
</evidence>
<gene>
    <name evidence="1" type="ORF">LWI29_027787</name>
</gene>